<dbReference type="InterPro" id="IPR016898">
    <property type="entry name" value="Polyphosphate_phosphotransfera"/>
</dbReference>
<dbReference type="PANTHER" id="PTHR34383:SF1">
    <property type="entry name" value="ADP-POLYPHOSPHATE PHOSPHOTRANSFERASE"/>
    <property type="match status" value="1"/>
</dbReference>
<evidence type="ECO:0000256" key="5">
    <source>
        <dbReference type="SAM" id="Coils"/>
    </source>
</evidence>
<keyword evidence="2 4" id="KW-0808">Transferase</keyword>
<dbReference type="Pfam" id="PF03976">
    <property type="entry name" value="PPK2"/>
    <property type="match status" value="1"/>
</dbReference>
<accession>A0ABZ0IGJ1</accession>
<evidence type="ECO:0000256" key="4">
    <source>
        <dbReference type="RuleBase" id="RU369062"/>
    </source>
</evidence>
<dbReference type="InterPro" id="IPR022488">
    <property type="entry name" value="PPK2-related"/>
</dbReference>
<proteinExistence type="inferred from homology"/>
<comment type="similarity">
    <text evidence="1 4">Belongs to the polyphosphate kinase 2 (PPK2) family. Class I subfamily.</text>
</comment>
<evidence type="ECO:0000313" key="8">
    <source>
        <dbReference type="Proteomes" id="UP001626549"/>
    </source>
</evidence>
<gene>
    <name evidence="7" type="primary">ppk2</name>
    <name evidence="7" type="ORF">R0137_00875</name>
</gene>
<sequence>MKRKHYEQELRELQAELVALQEWVKDTAQRVIVVFEGRDAAGKGGCIRALTERVSPRVFRVVALPKPSDREKSQIYLQRYISHFPAAGEIVVFDRSWYNRAGVERVMGFCTEQESQRFLQECPNFERSMIVDSGVIFLKYWLEVSEEKQEKRFQDRIDDPVKQWKLSPMDIPARERWFEYSRARDDMLRATDTDFAPWNIVKSDDKRRARLNVIRHFLSQVPYVKEERTATDLPPRDMTDAYDDSASIANRRWVEDNYS</sequence>
<dbReference type="InterPro" id="IPR022486">
    <property type="entry name" value="PPK2_PA0141"/>
</dbReference>
<dbReference type="PIRSF" id="PIRSF028756">
    <property type="entry name" value="PPK2_prd"/>
    <property type="match status" value="1"/>
</dbReference>
<dbReference type="EMBL" id="CP136865">
    <property type="protein sequence ID" value="WOJ97141.1"/>
    <property type="molecule type" value="Genomic_DNA"/>
</dbReference>
<dbReference type="PANTHER" id="PTHR34383">
    <property type="entry name" value="POLYPHOSPHATE:AMP PHOSPHOTRANSFERASE-RELATED"/>
    <property type="match status" value="1"/>
</dbReference>
<dbReference type="RefSeq" id="WP_407327829.1">
    <property type="nucleotide sequence ID" value="NZ_CP136865.1"/>
</dbReference>
<feature type="coiled-coil region" evidence="5">
    <location>
        <begin position="3"/>
        <end position="30"/>
    </location>
</feature>
<dbReference type="SUPFAM" id="SSF52540">
    <property type="entry name" value="P-loop containing nucleoside triphosphate hydrolases"/>
    <property type="match status" value="1"/>
</dbReference>
<comment type="subunit">
    <text evidence="4">Homotetramer.</text>
</comment>
<evidence type="ECO:0000259" key="6">
    <source>
        <dbReference type="Pfam" id="PF03976"/>
    </source>
</evidence>
<keyword evidence="5" id="KW-0175">Coiled coil</keyword>
<feature type="domain" description="Polyphosphate kinase-2-related" evidence="6">
    <location>
        <begin position="2"/>
        <end position="227"/>
    </location>
</feature>
<dbReference type="NCBIfam" id="TIGR03707">
    <property type="entry name" value="PPK2_P_aer"/>
    <property type="match status" value="1"/>
</dbReference>
<keyword evidence="3 4" id="KW-0418">Kinase</keyword>
<dbReference type="GO" id="GO:0008976">
    <property type="term" value="F:polyphosphate kinase activity"/>
    <property type="evidence" value="ECO:0007669"/>
    <property type="project" value="UniProtKB-EC"/>
</dbReference>
<reference evidence="7 8" key="1">
    <citation type="submission" date="2023-10" db="EMBL/GenBank/DDBJ databases">
        <title>Two novel species belonging to the OM43/NOR5 clade.</title>
        <authorList>
            <person name="Park M."/>
        </authorList>
    </citation>
    <scope>NUCLEOTIDE SEQUENCE [LARGE SCALE GENOMIC DNA]</scope>
    <source>
        <strain evidence="7 8">IMCC45268</strain>
    </source>
</reference>
<organism evidence="7 8">
    <name type="scientific">Congregibacter brevis</name>
    <dbReference type="NCBI Taxonomy" id="3081201"/>
    <lineage>
        <taxon>Bacteria</taxon>
        <taxon>Pseudomonadati</taxon>
        <taxon>Pseudomonadota</taxon>
        <taxon>Gammaproteobacteria</taxon>
        <taxon>Cellvibrionales</taxon>
        <taxon>Halieaceae</taxon>
        <taxon>Congregibacter</taxon>
    </lineage>
</organism>
<name>A0ABZ0IGJ1_9GAMM</name>
<dbReference type="Gene3D" id="3.40.50.300">
    <property type="entry name" value="P-loop containing nucleotide triphosphate hydrolases"/>
    <property type="match status" value="1"/>
</dbReference>
<evidence type="ECO:0000256" key="1">
    <source>
        <dbReference type="ARBA" id="ARBA00009924"/>
    </source>
</evidence>
<keyword evidence="8" id="KW-1185">Reference proteome</keyword>
<protein>
    <recommendedName>
        <fullName evidence="4">ADP/GDP-polyphosphate phosphotransferase</fullName>
        <ecNumber evidence="4">2.7.4.-</ecNumber>
    </recommendedName>
    <alternativeName>
        <fullName evidence="4">Polyphosphate kinase PPK2</fullName>
    </alternativeName>
</protein>
<evidence type="ECO:0000256" key="3">
    <source>
        <dbReference type="ARBA" id="ARBA00022777"/>
    </source>
</evidence>
<comment type="function">
    <text evidence="4">Uses inorganic polyphosphate (polyP) as a donor to convert GDP to GTP or ADP to ATP.</text>
</comment>
<dbReference type="EC" id="2.7.4.-" evidence="4"/>
<evidence type="ECO:0000313" key="7">
    <source>
        <dbReference type="EMBL" id="WOJ97141.1"/>
    </source>
</evidence>
<evidence type="ECO:0000256" key="2">
    <source>
        <dbReference type="ARBA" id="ARBA00022679"/>
    </source>
</evidence>
<dbReference type="InterPro" id="IPR027417">
    <property type="entry name" value="P-loop_NTPase"/>
</dbReference>
<dbReference type="Proteomes" id="UP001626549">
    <property type="component" value="Chromosome"/>
</dbReference>